<evidence type="ECO:0000313" key="2">
    <source>
        <dbReference type="EMBL" id="NKY68750.1"/>
    </source>
</evidence>
<keyword evidence="4" id="KW-1185">Reference proteome</keyword>
<dbReference type="Proteomes" id="UP001549139">
    <property type="component" value="Unassembled WGS sequence"/>
</dbReference>
<dbReference type="RefSeq" id="WP_168684485.1">
    <property type="nucleotide sequence ID" value="NZ_JAAXPF010000004.1"/>
</dbReference>
<sequence>MRAAIVAAAALVVAGFWAVGVAVPPEPPVPQGDELGPLPGESTQAYVQRAEGTLDHEDASFSLVTFALPLDAPAAVAALQPAPRVSALVVAGEAPIVVPEPSPGSSRIDVLRAATTQPLTSAVVYATREELRRITDDYRVLAVEMLPADAVWGAFTLTRSATGGRV</sequence>
<evidence type="ECO:0000313" key="1">
    <source>
        <dbReference type="EMBL" id="MET3944046.1"/>
    </source>
</evidence>
<reference evidence="2 3" key="1">
    <citation type="submission" date="2020-04" db="EMBL/GenBank/DDBJ databases">
        <title>MicrobeNet Type strains.</title>
        <authorList>
            <person name="Nicholson A.C."/>
        </authorList>
    </citation>
    <scope>NUCLEOTIDE SEQUENCE [LARGE SCALE GENOMIC DNA]</scope>
    <source>
        <strain evidence="2 3">ATCC 700355</strain>
    </source>
</reference>
<dbReference type="AlphaFoldDB" id="A0A7X6LS24"/>
<organism evidence="2 3">
    <name type="scientific">Corynebacterium mucifaciens</name>
    <dbReference type="NCBI Taxonomy" id="57171"/>
    <lineage>
        <taxon>Bacteria</taxon>
        <taxon>Bacillati</taxon>
        <taxon>Actinomycetota</taxon>
        <taxon>Actinomycetes</taxon>
        <taxon>Mycobacteriales</taxon>
        <taxon>Corynebacteriaceae</taxon>
        <taxon>Corynebacterium</taxon>
    </lineage>
</organism>
<gene>
    <name evidence="2" type="ORF">HF989_05100</name>
    <name evidence="1" type="ORF">JOF50_000845</name>
</gene>
<evidence type="ECO:0000313" key="3">
    <source>
        <dbReference type="Proteomes" id="UP000554284"/>
    </source>
</evidence>
<comment type="caution">
    <text evidence="2">The sequence shown here is derived from an EMBL/GenBank/DDBJ whole genome shotgun (WGS) entry which is preliminary data.</text>
</comment>
<dbReference type="Proteomes" id="UP000554284">
    <property type="component" value="Unassembled WGS sequence"/>
</dbReference>
<accession>A0A7X6LS24</accession>
<dbReference type="EMBL" id="JAAXPF010000004">
    <property type="protein sequence ID" value="NKY68750.1"/>
    <property type="molecule type" value="Genomic_DNA"/>
</dbReference>
<evidence type="ECO:0000313" key="4">
    <source>
        <dbReference type="Proteomes" id="UP001549139"/>
    </source>
</evidence>
<name>A0A7X6LS24_9CORY</name>
<protein>
    <submittedName>
        <fullName evidence="2">Uncharacterized protein</fullName>
    </submittedName>
</protein>
<proteinExistence type="predicted"/>
<dbReference type="EMBL" id="JBEPNZ010000001">
    <property type="protein sequence ID" value="MET3944046.1"/>
    <property type="molecule type" value="Genomic_DNA"/>
</dbReference>
<reference evidence="1 4" key="2">
    <citation type="submission" date="2024-06" db="EMBL/GenBank/DDBJ databases">
        <title>Sequencing the genomes of 1000 actinobacteria strains.</title>
        <authorList>
            <person name="Klenk H.-P."/>
        </authorList>
    </citation>
    <scope>NUCLEOTIDE SEQUENCE [LARGE SCALE GENOMIC DNA]</scope>
    <source>
        <strain evidence="1 4">DSM 44265</strain>
    </source>
</reference>